<keyword evidence="1" id="KW-1133">Transmembrane helix</keyword>
<name>A0A3D2X5K1_9FIRM</name>
<accession>A0A3D2X5K1</accession>
<evidence type="ECO:0000313" key="2">
    <source>
        <dbReference type="EMBL" id="HCL01913.1"/>
    </source>
</evidence>
<gene>
    <name evidence="2" type="ORF">DHW61_05765</name>
</gene>
<keyword evidence="1" id="KW-0472">Membrane</keyword>
<keyword evidence="1" id="KW-0812">Transmembrane</keyword>
<proteinExistence type="predicted"/>
<dbReference type="AlphaFoldDB" id="A0A3D2X5K1"/>
<organism evidence="2 3">
    <name type="scientific">Lachnoclostridium phytofermentans</name>
    <dbReference type="NCBI Taxonomy" id="66219"/>
    <lineage>
        <taxon>Bacteria</taxon>
        <taxon>Bacillati</taxon>
        <taxon>Bacillota</taxon>
        <taxon>Clostridia</taxon>
        <taxon>Lachnospirales</taxon>
        <taxon>Lachnospiraceae</taxon>
    </lineage>
</organism>
<comment type="caution">
    <text evidence="2">The sequence shown here is derived from an EMBL/GenBank/DDBJ whole genome shotgun (WGS) entry which is preliminary data.</text>
</comment>
<sequence length="118" mass="13100">MKLFAKIFLSAMIVLSVALSLSGYLFITLSYKNAVDQETQRAMDQYQYIKFLLQGDLLNRRDQINKNNLSDPISESFSKLAGKNLPGLSSGGNYISVFGEDKMSVYSTFPSDPGINIS</sequence>
<reference evidence="2 3" key="1">
    <citation type="journal article" date="2018" name="Nat. Biotechnol.">
        <title>A standardized bacterial taxonomy based on genome phylogeny substantially revises the tree of life.</title>
        <authorList>
            <person name="Parks D.H."/>
            <person name="Chuvochina M."/>
            <person name="Waite D.W."/>
            <person name="Rinke C."/>
            <person name="Skarshewski A."/>
            <person name="Chaumeil P.A."/>
            <person name="Hugenholtz P."/>
        </authorList>
    </citation>
    <scope>NUCLEOTIDE SEQUENCE [LARGE SCALE GENOMIC DNA]</scope>
    <source>
        <strain evidence="2">UBA11728</strain>
    </source>
</reference>
<feature type="transmembrane region" description="Helical" evidence="1">
    <location>
        <begin position="7"/>
        <end position="27"/>
    </location>
</feature>
<evidence type="ECO:0000313" key="3">
    <source>
        <dbReference type="Proteomes" id="UP000262969"/>
    </source>
</evidence>
<dbReference type="EMBL" id="DPVV01000195">
    <property type="protein sequence ID" value="HCL01913.1"/>
    <property type="molecule type" value="Genomic_DNA"/>
</dbReference>
<feature type="non-terminal residue" evidence="2">
    <location>
        <position position="118"/>
    </location>
</feature>
<dbReference type="Proteomes" id="UP000262969">
    <property type="component" value="Unassembled WGS sequence"/>
</dbReference>
<protein>
    <submittedName>
        <fullName evidence="2">Uncharacterized protein</fullName>
    </submittedName>
</protein>
<evidence type="ECO:0000256" key="1">
    <source>
        <dbReference type="SAM" id="Phobius"/>
    </source>
</evidence>